<evidence type="ECO:0000313" key="10">
    <source>
        <dbReference type="EMBL" id="CAA9534866.1"/>
    </source>
</evidence>
<reference evidence="10" key="1">
    <citation type="submission" date="2020-02" db="EMBL/GenBank/DDBJ databases">
        <authorList>
            <person name="Meier V. D."/>
        </authorList>
    </citation>
    <scope>NUCLEOTIDE SEQUENCE</scope>
    <source>
        <strain evidence="10">AVDCRST_MAG79</strain>
    </source>
</reference>
<dbReference type="AlphaFoldDB" id="A0A6J4TXY9"/>
<dbReference type="EMBL" id="CADCWC010000202">
    <property type="protein sequence ID" value="CAA9534866.1"/>
    <property type="molecule type" value="Genomic_DNA"/>
</dbReference>
<evidence type="ECO:0000256" key="3">
    <source>
        <dbReference type="ARBA" id="ARBA00022475"/>
    </source>
</evidence>
<feature type="transmembrane region" description="Helical" evidence="8">
    <location>
        <begin position="17"/>
        <end position="41"/>
    </location>
</feature>
<feature type="domain" description="EamA" evidence="9">
    <location>
        <begin position="167"/>
        <end position="306"/>
    </location>
</feature>
<evidence type="ECO:0000256" key="1">
    <source>
        <dbReference type="ARBA" id="ARBA00004651"/>
    </source>
</evidence>
<dbReference type="SUPFAM" id="SSF103481">
    <property type="entry name" value="Multidrug resistance efflux transporter EmrE"/>
    <property type="match status" value="2"/>
</dbReference>
<evidence type="ECO:0000256" key="5">
    <source>
        <dbReference type="ARBA" id="ARBA00022989"/>
    </source>
</evidence>
<evidence type="ECO:0000256" key="2">
    <source>
        <dbReference type="ARBA" id="ARBA00007362"/>
    </source>
</evidence>
<keyword evidence="4 8" id="KW-0812">Transmembrane</keyword>
<feature type="transmembrane region" description="Helical" evidence="8">
    <location>
        <begin position="163"/>
        <end position="183"/>
    </location>
</feature>
<keyword evidence="5 8" id="KW-1133">Transmembrane helix</keyword>
<dbReference type="GO" id="GO:0005886">
    <property type="term" value="C:plasma membrane"/>
    <property type="evidence" value="ECO:0007669"/>
    <property type="project" value="UniProtKB-SubCell"/>
</dbReference>
<gene>
    <name evidence="10" type="ORF">AVDCRST_MAG79-1262</name>
</gene>
<evidence type="ECO:0000256" key="4">
    <source>
        <dbReference type="ARBA" id="ARBA00022692"/>
    </source>
</evidence>
<evidence type="ECO:0000256" key="8">
    <source>
        <dbReference type="SAM" id="Phobius"/>
    </source>
</evidence>
<proteinExistence type="inferred from homology"/>
<feature type="transmembrane region" description="Helical" evidence="8">
    <location>
        <begin position="108"/>
        <end position="125"/>
    </location>
</feature>
<dbReference type="InterPro" id="IPR000620">
    <property type="entry name" value="EamA_dom"/>
</dbReference>
<dbReference type="PANTHER" id="PTHR42920">
    <property type="entry name" value="OS03G0707200 PROTEIN-RELATED"/>
    <property type="match status" value="1"/>
</dbReference>
<evidence type="ECO:0000259" key="9">
    <source>
        <dbReference type="Pfam" id="PF00892"/>
    </source>
</evidence>
<keyword evidence="3" id="KW-1003">Cell membrane</keyword>
<dbReference type="Pfam" id="PF00892">
    <property type="entry name" value="EamA"/>
    <property type="match status" value="2"/>
</dbReference>
<organism evidence="10">
    <name type="scientific">uncultured Thermoleophilia bacterium</name>
    <dbReference type="NCBI Taxonomy" id="1497501"/>
    <lineage>
        <taxon>Bacteria</taxon>
        <taxon>Bacillati</taxon>
        <taxon>Actinomycetota</taxon>
        <taxon>Thermoleophilia</taxon>
        <taxon>environmental samples</taxon>
    </lineage>
</organism>
<feature type="domain" description="EamA" evidence="9">
    <location>
        <begin position="18"/>
        <end position="152"/>
    </location>
</feature>
<name>A0A6J4TXY9_9ACTN</name>
<feature type="region of interest" description="Disordered" evidence="7">
    <location>
        <begin position="313"/>
        <end position="332"/>
    </location>
</feature>
<protein>
    <submittedName>
        <fullName evidence="10">Permease of the drug/metabolite transporter (DMT) superfamily</fullName>
    </submittedName>
</protein>
<accession>A0A6J4TXY9</accession>
<dbReference type="InterPro" id="IPR037185">
    <property type="entry name" value="EmrE-like"/>
</dbReference>
<feature type="transmembrane region" description="Helical" evidence="8">
    <location>
        <begin position="82"/>
        <end position="102"/>
    </location>
</feature>
<keyword evidence="6 8" id="KW-0472">Membrane</keyword>
<evidence type="ECO:0000256" key="7">
    <source>
        <dbReference type="SAM" id="MobiDB-lite"/>
    </source>
</evidence>
<feature type="transmembrane region" description="Helical" evidence="8">
    <location>
        <begin position="53"/>
        <end position="70"/>
    </location>
</feature>
<comment type="similarity">
    <text evidence="2">Belongs to the EamA transporter family.</text>
</comment>
<comment type="subcellular location">
    <subcellularLocation>
        <location evidence="1">Cell membrane</location>
        <topology evidence="1">Multi-pass membrane protein</topology>
    </subcellularLocation>
</comment>
<feature type="transmembrane region" description="Helical" evidence="8">
    <location>
        <begin position="137"/>
        <end position="157"/>
    </location>
</feature>
<feature type="transmembrane region" description="Helical" evidence="8">
    <location>
        <begin position="195"/>
        <end position="216"/>
    </location>
</feature>
<sequence>MASGVVAAGRPRVGVNWIGVSLVTAAAVLSGLSGVLSRVLLDHGLSAPELAQMRLTVCGVVLLAVFRHSVLRLLRDRAVGRAQLVALGVIGMAGLQLCFLAALRRLDVALALLLLYLAPAIVAGWELVVHRRGQRRSVWVCIAIMVLGLAVALGLGPDTVQRVSVVGVVAGFAAAGCWAYYMVHVERLGRRLAGPGFLAISIAVGACALAVVAPVWAVPWGLLDDQVAVSGRPAPVLLVLAGVVVLGTLAPFMLFLQGLRRIGAGPTSMLSTLEPVAAAGGAWLLLDQRLTALQLVGGLMVVLAAAAAQRPTAGPASAAGGQEGVELGRRVG</sequence>
<evidence type="ECO:0000256" key="6">
    <source>
        <dbReference type="ARBA" id="ARBA00023136"/>
    </source>
</evidence>
<dbReference type="PANTHER" id="PTHR42920:SF5">
    <property type="entry name" value="EAMA DOMAIN-CONTAINING PROTEIN"/>
    <property type="match status" value="1"/>
</dbReference>
<feature type="transmembrane region" description="Helical" evidence="8">
    <location>
        <begin position="236"/>
        <end position="256"/>
    </location>
</feature>
<dbReference type="InterPro" id="IPR051258">
    <property type="entry name" value="Diverse_Substrate_Transporter"/>
</dbReference>